<protein>
    <submittedName>
        <fullName evidence="4">VanW family protein</fullName>
    </submittedName>
</protein>
<keyword evidence="2" id="KW-0472">Membrane</keyword>
<dbReference type="Proteomes" id="UP001501612">
    <property type="component" value="Unassembled WGS sequence"/>
</dbReference>
<feature type="compositionally biased region" description="Gly residues" evidence="1">
    <location>
        <begin position="597"/>
        <end position="635"/>
    </location>
</feature>
<gene>
    <name evidence="4" type="ORF">GCM10009737_19910</name>
</gene>
<feature type="domain" description="YoaR-like putative peptidoglycan binding" evidence="3">
    <location>
        <begin position="103"/>
        <end position="206"/>
    </location>
</feature>
<evidence type="ECO:0000256" key="2">
    <source>
        <dbReference type="SAM" id="Phobius"/>
    </source>
</evidence>
<feature type="transmembrane region" description="Helical" evidence="2">
    <location>
        <begin position="32"/>
        <end position="54"/>
    </location>
</feature>
<name>A0ABN2PFF1_9ACTN</name>
<reference evidence="4 5" key="1">
    <citation type="journal article" date="2019" name="Int. J. Syst. Evol. Microbiol.">
        <title>The Global Catalogue of Microorganisms (GCM) 10K type strain sequencing project: providing services to taxonomists for standard genome sequencing and annotation.</title>
        <authorList>
            <consortium name="The Broad Institute Genomics Platform"/>
            <consortium name="The Broad Institute Genome Sequencing Center for Infectious Disease"/>
            <person name="Wu L."/>
            <person name="Ma J."/>
        </authorList>
    </citation>
    <scope>NUCLEOTIDE SEQUENCE [LARGE SCALE GENOMIC DNA]</scope>
    <source>
        <strain evidence="4 5">JCM 14046</strain>
    </source>
</reference>
<dbReference type="InterPro" id="IPR022029">
    <property type="entry name" value="YoaR-like_PG-bd"/>
</dbReference>
<dbReference type="RefSeq" id="WP_344006655.1">
    <property type="nucleotide sequence ID" value="NZ_BAAAMY010000004.1"/>
</dbReference>
<evidence type="ECO:0000313" key="5">
    <source>
        <dbReference type="Proteomes" id="UP001501612"/>
    </source>
</evidence>
<dbReference type="Pfam" id="PF04294">
    <property type="entry name" value="VanW"/>
    <property type="match status" value="1"/>
</dbReference>
<evidence type="ECO:0000313" key="4">
    <source>
        <dbReference type="EMBL" id="GAA1918455.1"/>
    </source>
</evidence>
<dbReference type="EMBL" id="BAAAMY010000004">
    <property type="protein sequence ID" value="GAA1918455.1"/>
    <property type="molecule type" value="Genomic_DNA"/>
</dbReference>
<accession>A0ABN2PFF1</accession>
<feature type="region of interest" description="Disordered" evidence="1">
    <location>
        <begin position="1"/>
        <end position="25"/>
    </location>
</feature>
<dbReference type="InterPro" id="IPR052913">
    <property type="entry name" value="Glycopeptide_resist_protein"/>
</dbReference>
<feature type="region of interest" description="Disordered" evidence="1">
    <location>
        <begin position="568"/>
        <end position="635"/>
    </location>
</feature>
<proteinExistence type="predicted"/>
<organism evidence="4 5">
    <name type="scientific">Nocardioides lentus</name>
    <dbReference type="NCBI Taxonomy" id="338077"/>
    <lineage>
        <taxon>Bacteria</taxon>
        <taxon>Bacillati</taxon>
        <taxon>Actinomycetota</taxon>
        <taxon>Actinomycetes</taxon>
        <taxon>Propionibacteriales</taxon>
        <taxon>Nocardioidaceae</taxon>
        <taxon>Nocardioides</taxon>
    </lineage>
</organism>
<comment type="caution">
    <text evidence="4">The sequence shown here is derived from an EMBL/GenBank/DDBJ whole genome shotgun (WGS) entry which is preliminary data.</text>
</comment>
<sequence>MSPPSTDTAERPAVPPDETGRTASDARRRRRVLLVVLGALLLVAVLYLVAWAVAGDKVPRGASVAGVDVGGLSAEDAEDTLRRELADREAAPVAVRVGDERTEVTPDDLGVAVDHEESVAEVGGSRSLSPVRLWDWYTGGESADAVVDVDDDALDRTVADLDERYGRPAVEGAVAFTDGAVEATEAREGRSLEPEVTREALLAAYLDPDPTAELALGPVVPDVDASDVAEARETFADPAMSAPVVLTLDGTEVELDPGEYDGLLRMVAADGELEPRVDRAGLTELLDEAIPADARPVDATVRLVDGRPEVVPGEKGLGFTPAAAATTFLEVAAAEGDGRRGEVETRQVGPRFTAADARALGVREQVSTFTTEFPYAEYRNVNIGQAAENVDGTLLKPGEVFSFNDVVGERTVENGFTTGFVISDGIFAEDLGGGVSQMATTTYNAAFFAGLEDVEHKPHSFYIDRYPVGREATVVFGSLDLRFRNDTDHGVLISSSIRPSTPTSAGSVTVTMWSTKVWDIESRTSERYNFTSPGTRTLTLPDCTPNSGFDGFDVDVTRIFRNAGESEVVREETQNVTYTPSDTVVCEEPPPPPPPSGGGDGGNGGADGGGANGGGANGGGANGGGSGGGGGGNRR</sequence>
<keyword evidence="2" id="KW-1133">Transmembrane helix</keyword>
<keyword evidence="5" id="KW-1185">Reference proteome</keyword>
<dbReference type="PANTHER" id="PTHR35788:SF1">
    <property type="entry name" value="EXPORTED PROTEIN"/>
    <property type="match status" value="1"/>
</dbReference>
<dbReference type="PANTHER" id="PTHR35788">
    <property type="entry name" value="EXPORTED PROTEIN-RELATED"/>
    <property type="match status" value="1"/>
</dbReference>
<evidence type="ECO:0000259" key="3">
    <source>
        <dbReference type="Pfam" id="PF12229"/>
    </source>
</evidence>
<dbReference type="InterPro" id="IPR007391">
    <property type="entry name" value="Vancomycin_resist_VanW"/>
</dbReference>
<evidence type="ECO:0000256" key="1">
    <source>
        <dbReference type="SAM" id="MobiDB-lite"/>
    </source>
</evidence>
<keyword evidence="2" id="KW-0812">Transmembrane</keyword>
<dbReference type="Pfam" id="PF12229">
    <property type="entry name" value="PG_binding_4"/>
    <property type="match status" value="1"/>
</dbReference>